<sequence>MRVKIKKWNAVATWRWDIPDDDVCGICQVHFDGTCPTCKYPGDDCSLLSGKCGHNFHMHLSSPLFTLISSSSHTSNRQTVHYPTVYYVFADDDPERLTGALAQHHRGDYEGNGEEIGRNSEIERAILLDMDPTADGSGLEVAWASSLSPDWAVTSARVSRMEGGGGGGGGPAAGINDSLMLKIEGVSIEPASGPLGKTPTPEADLHSSVGSVGRQQPPPAAEEYADLLRDFEKRMATLRKVVETGAARQRALADVGGQFSEGTALERSTRGHISASSHRMPTP</sequence>
<dbReference type="InterPro" id="IPR051031">
    <property type="entry name" value="RING-box_E3_Ubiquitin_Ligase"/>
</dbReference>
<proteinExistence type="predicted"/>
<dbReference type="GO" id="GO:0097602">
    <property type="term" value="F:cullin family protein binding"/>
    <property type="evidence" value="ECO:0007669"/>
    <property type="project" value="InterPro"/>
</dbReference>
<evidence type="ECO:0000256" key="3">
    <source>
        <dbReference type="ARBA" id="ARBA00022786"/>
    </source>
</evidence>
<organism evidence="8 9">
    <name type="scientific">Achaetomium macrosporum</name>
    <dbReference type="NCBI Taxonomy" id="79813"/>
    <lineage>
        <taxon>Eukaryota</taxon>
        <taxon>Fungi</taxon>
        <taxon>Dikarya</taxon>
        <taxon>Ascomycota</taxon>
        <taxon>Pezizomycotina</taxon>
        <taxon>Sordariomycetes</taxon>
        <taxon>Sordariomycetidae</taxon>
        <taxon>Sordariales</taxon>
        <taxon>Chaetomiaceae</taxon>
        <taxon>Achaetomium</taxon>
    </lineage>
</organism>
<protein>
    <recommendedName>
        <fullName evidence="7">Anaphase-promoting complex subunit 11 RING-H2 finger domain-containing protein</fullName>
    </recommendedName>
</protein>
<evidence type="ECO:0000313" key="9">
    <source>
        <dbReference type="Proteomes" id="UP001303760"/>
    </source>
</evidence>
<keyword evidence="1" id="KW-0479">Metal-binding</keyword>
<feature type="compositionally biased region" description="Polar residues" evidence="6">
    <location>
        <begin position="274"/>
        <end position="283"/>
    </location>
</feature>
<feature type="region of interest" description="Disordered" evidence="6">
    <location>
        <begin position="190"/>
        <end position="219"/>
    </location>
</feature>
<reference evidence="8" key="1">
    <citation type="journal article" date="2023" name="Mol. Phylogenet. Evol.">
        <title>Genome-scale phylogeny and comparative genomics of the fungal order Sordariales.</title>
        <authorList>
            <person name="Hensen N."/>
            <person name="Bonometti L."/>
            <person name="Westerberg I."/>
            <person name="Brannstrom I.O."/>
            <person name="Guillou S."/>
            <person name="Cros-Aarteil S."/>
            <person name="Calhoun S."/>
            <person name="Haridas S."/>
            <person name="Kuo A."/>
            <person name="Mondo S."/>
            <person name="Pangilinan J."/>
            <person name="Riley R."/>
            <person name="LaButti K."/>
            <person name="Andreopoulos B."/>
            <person name="Lipzen A."/>
            <person name="Chen C."/>
            <person name="Yan M."/>
            <person name="Daum C."/>
            <person name="Ng V."/>
            <person name="Clum A."/>
            <person name="Steindorff A."/>
            <person name="Ohm R.A."/>
            <person name="Martin F."/>
            <person name="Silar P."/>
            <person name="Natvig D.O."/>
            <person name="Lalanne C."/>
            <person name="Gautier V."/>
            <person name="Ament-Velasquez S.L."/>
            <person name="Kruys A."/>
            <person name="Hutchinson M.I."/>
            <person name="Powell A.J."/>
            <person name="Barry K."/>
            <person name="Miller A.N."/>
            <person name="Grigoriev I.V."/>
            <person name="Debuchy R."/>
            <person name="Gladieux P."/>
            <person name="Hiltunen Thoren M."/>
            <person name="Johannesson H."/>
        </authorList>
    </citation>
    <scope>NUCLEOTIDE SEQUENCE</scope>
    <source>
        <strain evidence="8">CBS 532.94</strain>
    </source>
</reference>
<evidence type="ECO:0000256" key="1">
    <source>
        <dbReference type="ARBA" id="ARBA00022723"/>
    </source>
</evidence>
<keyword evidence="4" id="KW-0862">Zinc</keyword>
<evidence type="ECO:0000256" key="4">
    <source>
        <dbReference type="ARBA" id="ARBA00022833"/>
    </source>
</evidence>
<keyword evidence="5" id="KW-0131">Cell cycle</keyword>
<gene>
    <name evidence="8" type="ORF">C8A03DRAFT_45550</name>
</gene>
<dbReference type="InterPro" id="IPR024991">
    <property type="entry name" value="RING-H2_APC11"/>
</dbReference>
<name>A0AAN7HDP9_9PEZI</name>
<evidence type="ECO:0000256" key="2">
    <source>
        <dbReference type="ARBA" id="ARBA00022771"/>
    </source>
</evidence>
<dbReference type="GO" id="GO:0061630">
    <property type="term" value="F:ubiquitin protein ligase activity"/>
    <property type="evidence" value="ECO:0007669"/>
    <property type="project" value="InterPro"/>
</dbReference>
<accession>A0AAN7HDP9</accession>
<dbReference type="InterPro" id="IPR013083">
    <property type="entry name" value="Znf_RING/FYVE/PHD"/>
</dbReference>
<comment type="caution">
    <text evidence="8">The sequence shown here is derived from an EMBL/GenBank/DDBJ whole genome shotgun (WGS) entry which is preliminary data.</text>
</comment>
<dbReference type="PANTHER" id="PTHR11210">
    <property type="entry name" value="RING BOX"/>
    <property type="match status" value="1"/>
</dbReference>
<dbReference type="Proteomes" id="UP001303760">
    <property type="component" value="Unassembled WGS sequence"/>
</dbReference>
<feature type="region of interest" description="Disordered" evidence="6">
    <location>
        <begin position="249"/>
        <end position="283"/>
    </location>
</feature>
<reference evidence="8" key="2">
    <citation type="submission" date="2023-05" db="EMBL/GenBank/DDBJ databases">
        <authorList>
            <consortium name="Lawrence Berkeley National Laboratory"/>
            <person name="Steindorff A."/>
            <person name="Hensen N."/>
            <person name="Bonometti L."/>
            <person name="Westerberg I."/>
            <person name="Brannstrom I.O."/>
            <person name="Guillou S."/>
            <person name="Cros-Aarteil S."/>
            <person name="Calhoun S."/>
            <person name="Haridas S."/>
            <person name="Kuo A."/>
            <person name="Mondo S."/>
            <person name="Pangilinan J."/>
            <person name="Riley R."/>
            <person name="Labutti K."/>
            <person name="Andreopoulos B."/>
            <person name="Lipzen A."/>
            <person name="Chen C."/>
            <person name="Yanf M."/>
            <person name="Daum C."/>
            <person name="Ng V."/>
            <person name="Clum A."/>
            <person name="Ohm R."/>
            <person name="Martin F."/>
            <person name="Silar P."/>
            <person name="Natvig D."/>
            <person name="Lalanne C."/>
            <person name="Gautier V."/>
            <person name="Ament-Velasquez S.L."/>
            <person name="Kruys A."/>
            <person name="Hutchinson M.I."/>
            <person name="Powell A.J."/>
            <person name="Barry K."/>
            <person name="Miller A.N."/>
            <person name="Grigoriev I.V."/>
            <person name="Debuchy R."/>
            <person name="Gladieux P."/>
            <person name="Thoren M.H."/>
            <person name="Johannesson H."/>
        </authorList>
    </citation>
    <scope>NUCLEOTIDE SEQUENCE</scope>
    <source>
        <strain evidence="8">CBS 532.94</strain>
    </source>
</reference>
<evidence type="ECO:0000256" key="6">
    <source>
        <dbReference type="SAM" id="MobiDB-lite"/>
    </source>
</evidence>
<dbReference type="Gene3D" id="3.30.40.10">
    <property type="entry name" value="Zinc/RING finger domain, C3HC4 (zinc finger)"/>
    <property type="match status" value="1"/>
</dbReference>
<dbReference type="GO" id="GO:0031145">
    <property type="term" value="P:anaphase-promoting complex-dependent catabolic process"/>
    <property type="evidence" value="ECO:0007669"/>
    <property type="project" value="InterPro"/>
</dbReference>
<evidence type="ECO:0000256" key="5">
    <source>
        <dbReference type="ARBA" id="ARBA00023306"/>
    </source>
</evidence>
<dbReference type="GO" id="GO:0008270">
    <property type="term" value="F:zinc ion binding"/>
    <property type="evidence" value="ECO:0007669"/>
    <property type="project" value="UniProtKB-KW"/>
</dbReference>
<keyword evidence="9" id="KW-1185">Reference proteome</keyword>
<dbReference type="CDD" id="cd16456">
    <property type="entry name" value="RING-H2_APC11"/>
    <property type="match status" value="1"/>
</dbReference>
<dbReference type="SUPFAM" id="SSF57850">
    <property type="entry name" value="RING/U-box"/>
    <property type="match status" value="1"/>
</dbReference>
<keyword evidence="3" id="KW-0833">Ubl conjugation pathway</keyword>
<dbReference type="AlphaFoldDB" id="A0AAN7HDP9"/>
<feature type="domain" description="Anaphase-promoting complex subunit 11 RING-H2 finger" evidence="7">
    <location>
        <begin position="21"/>
        <end position="60"/>
    </location>
</feature>
<keyword evidence="2" id="KW-0863">Zinc-finger</keyword>
<dbReference type="EMBL" id="MU860191">
    <property type="protein sequence ID" value="KAK4236464.1"/>
    <property type="molecule type" value="Genomic_DNA"/>
</dbReference>
<dbReference type="Pfam" id="PF12861">
    <property type="entry name" value="zf-ANAPC11"/>
    <property type="match status" value="1"/>
</dbReference>
<dbReference type="GO" id="GO:0005680">
    <property type="term" value="C:anaphase-promoting complex"/>
    <property type="evidence" value="ECO:0007669"/>
    <property type="project" value="InterPro"/>
</dbReference>
<evidence type="ECO:0000313" key="8">
    <source>
        <dbReference type="EMBL" id="KAK4236464.1"/>
    </source>
</evidence>
<evidence type="ECO:0000259" key="7">
    <source>
        <dbReference type="Pfam" id="PF12861"/>
    </source>
</evidence>